<evidence type="ECO:0000256" key="4">
    <source>
        <dbReference type="ARBA" id="ARBA00023004"/>
    </source>
</evidence>
<evidence type="ECO:0000256" key="2">
    <source>
        <dbReference type="ARBA" id="ARBA00010617"/>
    </source>
</evidence>
<dbReference type="Pfam" id="PF00067">
    <property type="entry name" value="p450"/>
    <property type="match status" value="1"/>
</dbReference>
<comment type="caution">
    <text evidence="6">The sequence shown here is derived from an EMBL/GenBank/DDBJ whole genome shotgun (WGS) entry which is preliminary data.</text>
</comment>
<dbReference type="GO" id="GO:0016705">
    <property type="term" value="F:oxidoreductase activity, acting on paired donors, with incorporation or reduction of molecular oxygen"/>
    <property type="evidence" value="ECO:0007669"/>
    <property type="project" value="InterPro"/>
</dbReference>
<dbReference type="InterPro" id="IPR001128">
    <property type="entry name" value="Cyt_P450"/>
</dbReference>
<name>A0AAV9J3X0_9PEZI</name>
<protein>
    <recommendedName>
        <fullName evidence="8">Cytochrome P450</fullName>
    </recommendedName>
</protein>
<keyword evidence="4 5" id="KW-0408">Iron</keyword>
<dbReference type="PRINTS" id="PR00385">
    <property type="entry name" value="P450"/>
</dbReference>
<dbReference type="AlphaFoldDB" id="A0AAV9J3X0"/>
<keyword evidence="3 5" id="KW-0479">Metal-binding</keyword>
<gene>
    <name evidence="6" type="ORF">LTR36_011006</name>
</gene>
<organism evidence="6 7">
    <name type="scientific">Oleoguttula mirabilis</name>
    <dbReference type="NCBI Taxonomy" id="1507867"/>
    <lineage>
        <taxon>Eukaryota</taxon>
        <taxon>Fungi</taxon>
        <taxon>Dikarya</taxon>
        <taxon>Ascomycota</taxon>
        <taxon>Pezizomycotina</taxon>
        <taxon>Dothideomycetes</taxon>
        <taxon>Dothideomycetidae</taxon>
        <taxon>Mycosphaerellales</taxon>
        <taxon>Teratosphaeriaceae</taxon>
        <taxon>Oleoguttula</taxon>
    </lineage>
</organism>
<dbReference type="PRINTS" id="PR00463">
    <property type="entry name" value="EP450I"/>
</dbReference>
<evidence type="ECO:0000313" key="7">
    <source>
        <dbReference type="Proteomes" id="UP001324427"/>
    </source>
</evidence>
<comment type="similarity">
    <text evidence="2">Belongs to the cytochrome P450 family.</text>
</comment>
<dbReference type="PANTHER" id="PTHR24305">
    <property type="entry name" value="CYTOCHROME P450"/>
    <property type="match status" value="1"/>
</dbReference>
<evidence type="ECO:0000256" key="1">
    <source>
        <dbReference type="ARBA" id="ARBA00001971"/>
    </source>
</evidence>
<dbReference type="PANTHER" id="PTHR24305:SF232">
    <property type="entry name" value="P450, PUTATIVE (EUROFUNG)-RELATED"/>
    <property type="match status" value="1"/>
</dbReference>
<reference evidence="6 7" key="1">
    <citation type="submission" date="2021-11" db="EMBL/GenBank/DDBJ databases">
        <title>Black yeast isolated from Biological Soil Crust.</title>
        <authorList>
            <person name="Kurbessoian T."/>
        </authorList>
    </citation>
    <scope>NUCLEOTIDE SEQUENCE [LARGE SCALE GENOMIC DNA]</scope>
    <source>
        <strain evidence="6 7">CCFEE 5522</strain>
    </source>
</reference>
<sequence>MGSYVLTILVSTLLGSLSYAVYLRVFHPLAKVPGPLLASLTRLWLVYQSRTLKRHLIELQLHRKYGRVVRVSPNEIIISDPEYVKMIYGANSPFLKARWYETVGPKDADTMNLLGEWDMKKYALQRRLVGPIFTTPALKTRENLLEAPIAKFLSKMKRTKDEPQDIVKWMNIVALDLLTEITFSESPNYIDRATDDANAIDVDAFWQQIHWMGLCPDLWVAFVSVSEWCQRFGLDLFFKADIAKLSIVQYYIGQLTSRASEATRAAESATTPSNYADLASDIARFAAARPDFKPQWAATITLHIIGAGFDTLGMTLSAAIVHLARTPTCQAALHHELDAARNTENLDAMPKYTQTLALPYLQASIAETTRLTPVIGIALPRTVPAGGASIDGYDVPAGMTVGMNPWVLHRDKRIFGEDADTFRPDRYLRASEGQRHVMEAVSLAFGGASRSCPGRNLAYMCLSKTLAAVFLEFEVEVLGEEEVRRCQGEGEGYREECFFVVKWHGVWVRFRERGQ</sequence>
<dbReference type="GO" id="GO:0004497">
    <property type="term" value="F:monooxygenase activity"/>
    <property type="evidence" value="ECO:0007669"/>
    <property type="project" value="InterPro"/>
</dbReference>
<dbReference type="EMBL" id="JAVFHQ010000098">
    <property type="protein sequence ID" value="KAK4539376.1"/>
    <property type="molecule type" value="Genomic_DNA"/>
</dbReference>
<evidence type="ECO:0000313" key="6">
    <source>
        <dbReference type="EMBL" id="KAK4539376.1"/>
    </source>
</evidence>
<dbReference type="GO" id="GO:0005506">
    <property type="term" value="F:iron ion binding"/>
    <property type="evidence" value="ECO:0007669"/>
    <property type="project" value="InterPro"/>
</dbReference>
<evidence type="ECO:0008006" key="8">
    <source>
        <dbReference type="Google" id="ProtNLM"/>
    </source>
</evidence>
<dbReference type="InterPro" id="IPR050121">
    <property type="entry name" value="Cytochrome_P450_monoxygenase"/>
</dbReference>
<dbReference type="SUPFAM" id="SSF48264">
    <property type="entry name" value="Cytochrome P450"/>
    <property type="match status" value="1"/>
</dbReference>
<comment type="cofactor">
    <cofactor evidence="1 5">
        <name>heme</name>
        <dbReference type="ChEBI" id="CHEBI:30413"/>
    </cofactor>
</comment>
<keyword evidence="5" id="KW-0349">Heme</keyword>
<evidence type="ECO:0000256" key="3">
    <source>
        <dbReference type="ARBA" id="ARBA00022723"/>
    </source>
</evidence>
<dbReference type="Proteomes" id="UP001324427">
    <property type="component" value="Unassembled WGS sequence"/>
</dbReference>
<dbReference type="InterPro" id="IPR036396">
    <property type="entry name" value="Cyt_P450_sf"/>
</dbReference>
<dbReference type="GO" id="GO:0020037">
    <property type="term" value="F:heme binding"/>
    <property type="evidence" value="ECO:0007669"/>
    <property type="project" value="InterPro"/>
</dbReference>
<dbReference type="InterPro" id="IPR002401">
    <property type="entry name" value="Cyt_P450_E_grp-I"/>
</dbReference>
<proteinExistence type="inferred from homology"/>
<accession>A0AAV9J3X0</accession>
<feature type="binding site" description="axial binding residue" evidence="5">
    <location>
        <position position="452"/>
    </location>
    <ligand>
        <name>heme</name>
        <dbReference type="ChEBI" id="CHEBI:30413"/>
    </ligand>
    <ligandPart>
        <name>Fe</name>
        <dbReference type="ChEBI" id="CHEBI:18248"/>
    </ligandPart>
</feature>
<keyword evidence="7" id="KW-1185">Reference proteome</keyword>
<evidence type="ECO:0000256" key="5">
    <source>
        <dbReference type="PIRSR" id="PIRSR602401-1"/>
    </source>
</evidence>
<dbReference type="Gene3D" id="1.10.630.10">
    <property type="entry name" value="Cytochrome P450"/>
    <property type="match status" value="1"/>
</dbReference>